<feature type="coiled-coil region" evidence="1">
    <location>
        <begin position="143"/>
        <end position="174"/>
    </location>
</feature>
<feature type="non-terminal residue" evidence="3">
    <location>
        <position position="255"/>
    </location>
</feature>
<evidence type="ECO:0000313" key="4">
    <source>
        <dbReference type="Proteomes" id="UP000603141"/>
    </source>
</evidence>
<evidence type="ECO:0008006" key="5">
    <source>
        <dbReference type="Google" id="ProtNLM"/>
    </source>
</evidence>
<dbReference type="Proteomes" id="UP000603141">
    <property type="component" value="Unassembled WGS sequence"/>
</dbReference>
<organism evidence="3 4">
    <name type="scientific">Luteolibacter pohnpeiensis</name>
    <dbReference type="NCBI Taxonomy" id="454153"/>
    <lineage>
        <taxon>Bacteria</taxon>
        <taxon>Pseudomonadati</taxon>
        <taxon>Verrucomicrobiota</taxon>
        <taxon>Verrucomicrobiia</taxon>
        <taxon>Verrucomicrobiales</taxon>
        <taxon>Verrucomicrobiaceae</taxon>
        <taxon>Luteolibacter</taxon>
    </lineage>
</organism>
<evidence type="ECO:0000256" key="2">
    <source>
        <dbReference type="SAM" id="SignalP"/>
    </source>
</evidence>
<sequence>MKFALLALPLGLVAAHAAETTVKLQPFEVDRSFPATLLPSKPTLISVDPKQFGDFTIETIVPHGAQVQKGDVLVKFESKAFKRKLEDQKRAVEANRLSLASNELSYSKLKEETDMKMDAAKRAARIAAEDLAYFKETGRKAKEDDAQNDLETAAQRLEGAKEELRQLKKMYEADDVTEETEEIILKRQEFTVKSAELSKHLTDLAIAQRLEKTIPRELEQLTAADHSAALALEKAQNELPRSLESAKISLDAAKV</sequence>
<dbReference type="EMBL" id="JAENIJ010000016">
    <property type="protein sequence ID" value="MBK1883042.1"/>
    <property type="molecule type" value="Genomic_DNA"/>
</dbReference>
<keyword evidence="4" id="KW-1185">Reference proteome</keyword>
<feature type="signal peptide" evidence="2">
    <location>
        <begin position="1"/>
        <end position="17"/>
    </location>
</feature>
<comment type="caution">
    <text evidence="3">The sequence shown here is derived from an EMBL/GenBank/DDBJ whole genome shotgun (WGS) entry which is preliminary data.</text>
</comment>
<keyword evidence="2" id="KW-0732">Signal</keyword>
<feature type="chain" id="PRO_5037140482" description="Membrane fusion protein biotin-lipoyl like domain-containing protein" evidence="2">
    <location>
        <begin position="18"/>
        <end position="255"/>
    </location>
</feature>
<accession>A0A934VUZ3</accession>
<evidence type="ECO:0000313" key="3">
    <source>
        <dbReference type="EMBL" id="MBK1883042.1"/>
    </source>
</evidence>
<gene>
    <name evidence="3" type="ORF">JIN85_11490</name>
</gene>
<name>A0A934VUZ3_9BACT</name>
<dbReference type="RefSeq" id="WP_200270763.1">
    <property type="nucleotide sequence ID" value="NZ_JAENIJ010000016.1"/>
</dbReference>
<keyword evidence="1" id="KW-0175">Coiled coil</keyword>
<protein>
    <recommendedName>
        <fullName evidence="5">Membrane fusion protein biotin-lipoyl like domain-containing protein</fullName>
    </recommendedName>
</protein>
<dbReference type="AlphaFoldDB" id="A0A934VUZ3"/>
<reference evidence="3" key="1">
    <citation type="submission" date="2021-01" db="EMBL/GenBank/DDBJ databases">
        <title>Modified the classification status of verrucomicrobia.</title>
        <authorList>
            <person name="Feng X."/>
        </authorList>
    </citation>
    <scope>NUCLEOTIDE SEQUENCE</scope>
    <source>
        <strain evidence="3">KCTC 22041</strain>
    </source>
</reference>
<proteinExistence type="predicted"/>
<evidence type="ECO:0000256" key="1">
    <source>
        <dbReference type="SAM" id="Coils"/>
    </source>
</evidence>